<dbReference type="HOGENOM" id="CLU_2206317_0_0_0"/>
<name>G8NYN9_GRAMM</name>
<accession>G8NYN9</accession>
<evidence type="ECO:0000313" key="2">
    <source>
        <dbReference type="EMBL" id="AEU39098.1"/>
    </source>
</evidence>
<organism evidence="2 3">
    <name type="scientific">Granulicella mallensis (strain ATCC BAA-1857 / DSM 23137 / MP5ACTX8)</name>
    <dbReference type="NCBI Taxonomy" id="682795"/>
    <lineage>
        <taxon>Bacteria</taxon>
        <taxon>Pseudomonadati</taxon>
        <taxon>Acidobacteriota</taxon>
        <taxon>Terriglobia</taxon>
        <taxon>Terriglobales</taxon>
        <taxon>Acidobacteriaceae</taxon>
        <taxon>Granulicella</taxon>
    </lineage>
</organism>
<dbReference type="KEGG" id="gma:AciX8_4829"/>
<feature type="transmembrane region" description="Helical" evidence="1">
    <location>
        <begin position="34"/>
        <end position="54"/>
    </location>
</feature>
<keyword evidence="1" id="KW-0812">Transmembrane</keyword>
<evidence type="ECO:0000256" key="1">
    <source>
        <dbReference type="SAM" id="Phobius"/>
    </source>
</evidence>
<dbReference type="EMBL" id="CP003130">
    <property type="protein sequence ID" value="AEU39098.1"/>
    <property type="molecule type" value="Genomic_DNA"/>
</dbReference>
<dbReference type="AlphaFoldDB" id="G8NYN9"/>
<protein>
    <submittedName>
        <fullName evidence="2">Uncharacterized protein</fullName>
    </submittedName>
</protein>
<evidence type="ECO:0000313" key="3">
    <source>
        <dbReference type="Proteomes" id="UP000007113"/>
    </source>
</evidence>
<proteinExistence type="predicted"/>
<reference evidence="2 3" key="1">
    <citation type="submission" date="2011-11" db="EMBL/GenBank/DDBJ databases">
        <title>Complete sequence of Granulicella mallensis MP5ACTX8.</title>
        <authorList>
            <consortium name="US DOE Joint Genome Institute"/>
            <person name="Lucas S."/>
            <person name="Copeland A."/>
            <person name="Lapidus A."/>
            <person name="Cheng J.-F."/>
            <person name="Goodwin L."/>
            <person name="Pitluck S."/>
            <person name="Peters L."/>
            <person name="Lu M."/>
            <person name="Detter J.C."/>
            <person name="Han C."/>
            <person name="Tapia R."/>
            <person name="Land M."/>
            <person name="Hauser L."/>
            <person name="Kyrpides N."/>
            <person name="Ivanova N."/>
            <person name="Mikhailova N."/>
            <person name="Pagani I."/>
            <person name="Rawat S."/>
            <person name="Mannisto M."/>
            <person name="Haggblom M."/>
            <person name="Woyke T."/>
        </authorList>
    </citation>
    <scope>NUCLEOTIDE SEQUENCE [LARGE SCALE GENOMIC DNA]</scope>
    <source>
        <strain evidence="3">ATCC BAA-1857 / DSM 23137 / MP5ACTX8</strain>
    </source>
</reference>
<keyword evidence="1" id="KW-1133">Transmembrane helix</keyword>
<keyword evidence="3" id="KW-1185">Reference proteome</keyword>
<sequence length="107" mass="12264">MNFTARASVVNRTHRVVREQALVMREQKQRSRSLWVPLGIFSMLLMGLCYAVWAVLEGYDELTPNGVPDASDQLFLLLLWSLPVTAVLLGLVWFQRERSQSNSEVTR</sequence>
<dbReference type="STRING" id="682795.AciX8_4829"/>
<dbReference type="Proteomes" id="UP000007113">
    <property type="component" value="Chromosome"/>
</dbReference>
<feature type="transmembrane region" description="Helical" evidence="1">
    <location>
        <begin position="74"/>
        <end position="94"/>
    </location>
</feature>
<gene>
    <name evidence="2" type="ordered locus">AciX8_4829</name>
</gene>
<keyword evidence="1" id="KW-0472">Membrane</keyword>